<dbReference type="EMBL" id="UINC01034087">
    <property type="protein sequence ID" value="SVB24374.1"/>
    <property type="molecule type" value="Genomic_DNA"/>
</dbReference>
<dbReference type="InterPro" id="IPR046452">
    <property type="entry name" value="HgmA_N"/>
</dbReference>
<dbReference type="PANTHER" id="PTHR11056">
    <property type="entry name" value="HOMOGENTISATE 1,2-DIOXYGENASE"/>
    <property type="match status" value="1"/>
</dbReference>
<evidence type="ECO:0000256" key="5">
    <source>
        <dbReference type="ARBA" id="ARBA00023002"/>
    </source>
</evidence>
<dbReference type="GO" id="GO:0005737">
    <property type="term" value="C:cytoplasm"/>
    <property type="evidence" value="ECO:0007669"/>
    <property type="project" value="TreeGrafter"/>
</dbReference>
<protein>
    <recommendedName>
        <fullName evidence="7">Homogentisate 1,2-dioxygenase N-terminal domain-containing protein</fullName>
    </recommendedName>
</protein>
<gene>
    <name evidence="8" type="ORF">METZ01_LOCUS177228</name>
</gene>
<dbReference type="PANTHER" id="PTHR11056:SF0">
    <property type="entry name" value="HOMOGENTISATE 1,2-DIOXYGENASE"/>
    <property type="match status" value="1"/>
</dbReference>
<dbReference type="GO" id="GO:0006570">
    <property type="term" value="P:tyrosine metabolic process"/>
    <property type="evidence" value="ECO:0007669"/>
    <property type="project" value="InterPro"/>
</dbReference>
<evidence type="ECO:0000256" key="2">
    <source>
        <dbReference type="ARBA" id="ARBA00007757"/>
    </source>
</evidence>
<keyword evidence="3" id="KW-0479">Metal-binding</keyword>
<accession>A0A382CET3</accession>
<dbReference type="Pfam" id="PF20510">
    <property type="entry name" value="HgmA_N"/>
    <property type="match status" value="1"/>
</dbReference>
<evidence type="ECO:0000256" key="1">
    <source>
        <dbReference type="ARBA" id="ARBA00001962"/>
    </source>
</evidence>
<name>A0A382CET3_9ZZZZ</name>
<dbReference type="InterPro" id="IPR011051">
    <property type="entry name" value="RmlC_Cupin_sf"/>
</dbReference>
<evidence type="ECO:0000256" key="3">
    <source>
        <dbReference type="ARBA" id="ARBA00022723"/>
    </source>
</evidence>
<comment type="cofactor">
    <cofactor evidence="1">
        <name>Fe cation</name>
        <dbReference type="ChEBI" id="CHEBI:24875"/>
    </cofactor>
</comment>
<evidence type="ECO:0000259" key="7">
    <source>
        <dbReference type="Pfam" id="PF20510"/>
    </source>
</evidence>
<dbReference type="InterPro" id="IPR014710">
    <property type="entry name" value="RmlC-like_jellyroll"/>
</dbReference>
<organism evidence="8">
    <name type="scientific">marine metagenome</name>
    <dbReference type="NCBI Taxonomy" id="408172"/>
    <lineage>
        <taxon>unclassified sequences</taxon>
        <taxon>metagenomes</taxon>
        <taxon>ecological metagenomes</taxon>
    </lineage>
</organism>
<dbReference type="GO" id="GO:0004411">
    <property type="term" value="F:homogentisate 1,2-dioxygenase activity"/>
    <property type="evidence" value="ECO:0007669"/>
    <property type="project" value="InterPro"/>
</dbReference>
<keyword evidence="5" id="KW-0560">Oxidoreductase</keyword>
<dbReference type="InterPro" id="IPR005708">
    <property type="entry name" value="Homogentis_dOase"/>
</dbReference>
<dbReference type="SUPFAM" id="SSF51182">
    <property type="entry name" value="RmlC-like cupins"/>
    <property type="match status" value="1"/>
</dbReference>
<dbReference type="CDD" id="cd02208">
    <property type="entry name" value="cupin_RmlC-like"/>
    <property type="match status" value="1"/>
</dbReference>
<comment type="similarity">
    <text evidence="2">Belongs to the homogentisate dioxygenase family.</text>
</comment>
<feature type="domain" description="Homogentisate 1,2-dioxygenase N-terminal" evidence="7">
    <location>
        <begin position="100"/>
        <end position="247"/>
    </location>
</feature>
<keyword evidence="4" id="KW-0223">Dioxygenase</keyword>
<evidence type="ECO:0000256" key="4">
    <source>
        <dbReference type="ARBA" id="ARBA00022964"/>
    </source>
</evidence>
<evidence type="ECO:0000256" key="6">
    <source>
        <dbReference type="ARBA" id="ARBA00023004"/>
    </source>
</evidence>
<reference evidence="8" key="1">
    <citation type="submission" date="2018-05" db="EMBL/GenBank/DDBJ databases">
        <authorList>
            <person name="Lanie J.A."/>
            <person name="Ng W.-L."/>
            <person name="Kazmierczak K.M."/>
            <person name="Andrzejewski T.M."/>
            <person name="Davidsen T.M."/>
            <person name="Wayne K.J."/>
            <person name="Tettelin H."/>
            <person name="Glass J.I."/>
            <person name="Rusch D."/>
            <person name="Podicherti R."/>
            <person name="Tsui H.-C.T."/>
            <person name="Winkler M.E."/>
        </authorList>
    </citation>
    <scope>NUCLEOTIDE SEQUENCE</scope>
</reference>
<dbReference type="AlphaFoldDB" id="A0A382CET3"/>
<dbReference type="GO" id="GO:0046872">
    <property type="term" value="F:metal ion binding"/>
    <property type="evidence" value="ECO:0007669"/>
    <property type="project" value="UniProtKB-KW"/>
</dbReference>
<sequence>MPFYQTRGEVPTKRHTQFRDDTGNLYWEELISREGFSHMYSNVYHVYPPTSVEAVGELKKYNLKAVDQTHRHHHIRTANVESDGDAISSRIPLFFNSDVVISKAHVKESMKSLYRNGNADEVLFIHTGSGIFKSNFGNMVLTAGDYLVIPRGVIWQIDVKEDMRILVTESSSPIETPTRYRNKFGQLLEHSPFSERDIRTPDFVEPVDDSPMDVEVKLRHGIQTYGYQHHPFDIVGWDGYYFPYIFNINDFMPITGKIHQPPPVHQTFQANGFVICSFVPRPFDYHDQSVPAPYAHSNVDSDEIIYYVEGNFMSRKGIDEQSISYHPMGLPHGPQPGKIEESLGAKETNELAVMIDTFMPLNMTEAALNVDDEDYPYSWIES</sequence>
<dbReference type="GO" id="GO:0006559">
    <property type="term" value="P:L-phenylalanine catabolic process"/>
    <property type="evidence" value="ECO:0007669"/>
    <property type="project" value="InterPro"/>
</dbReference>
<proteinExistence type="inferred from homology"/>
<evidence type="ECO:0000313" key="8">
    <source>
        <dbReference type="EMBL" id="SVB24374.1"/>
    </source>
</evidence>
<dbReference type="Gene3D" id="2.60.120.10">
    <property type="entry name" value="Jelly Rolls"/>
    <property type="match status" value="1"/>
</dbReference>
<keyword evidence="6" id="KW-0408">Iron</keyword>